<evidence type="ECO:0000313" key="4">
    <source>
        <dbReference type="Proteomes" id="UP000290204"/>
    </source>
</evidence>
<evidence type="ECO:0000313" key="3">
    <source>
        <dbReference type="EMBL" id="RXK58070.1"/>
    </source>
</evidence>
<feature type="transmembrane region" description="Helical" evidence="1">
    <location>
        <begin position="291"/>
        <end position="314"/>
    </location>
</feature>
<feature type="transmembrane region" description="Helical" evidence="1">
    <location>
        <begin position="334"/>
        <end position="358"/>
    </location>
</feature>
<feature type="transmembrane region" description="Helical" evidence="1">
    <location>
        <begin position="100"/>
        <end position="121"/>
    </location>
</feature>
<feature type="transmembrane region" description="Helical" evidence="1">
    <location>
        <begin position="255"/>
        <end position="279"/>
    </location>
</feature>
<feature type="transmembrane region" description="Helical" evidence="1">
    <location>
        <begin position="196"/>
        <end position="216"/>
    </location>
</feature>
<dbReference type="OrthoDB" id="9805623at2"/>
<keyword evidence="1" id="KW-0472">Membrane</keyword>
<dbReference type="InterPro" id="IPR011642">
    <property type="entry name" value="Gate_dom"/>
</dbReference>
<protein>
    <submittedName>
        <fullName evidence="3">Spore maturation protein</fullName>
    </submittedName>
</protein>
<keyword evidence="1" id="KW-0812">Transmembrane</keyword>
<feature type="transmembrane region" description="Helical" evidence="1">
    <location>
        <begin position="228"/>
        <end position="249"/>
    </location>
</feature>
<dbReference type="AlphaFoldDB" id="A0A4Q1CE99"/>
<dbReference type="PANTHER" id="PTHR35793:SF2">
    <property type="entry name" value="INNER MEMBRANE PROTEIN YJIG"/>
    <property type="match status" value="1"/>
</dbReference>
<feature type="domain" description="Nucleoside transporter/FeoB GTPase Gate" evidence="2">
    <location>
        <begin position="332"/>
        <end position="436"/>
    </location>
</feature>
<feature type="domain" description="Nucleoside transporter/FeoB GTPase Gate" evidence="2">
    <location>
        <begin position="105"/>
        <end position="215"/>
    </location>
</feature>
<proteinExistence type="predicted"/>
<accession>A0A4Q1CE99</accession>
<name>A0A4Q1CE99_9BACT</name>
<reference evidence="3 4" key="1">
    <citation type="submission" date="2019-01" db="EMBL/GenBank/DDBJ databases">
        <title>Lacibacter sp. strain TTM-7.</title>
        <authorList>
            <person name="Chen W.-M."/>
        </authorList>
    </citation>
    <scope>NUCLEOTIDE SEQUENCE [LARGE SCALE GENOMIC DNA]</scope>
    <source>
        <strain evidence="3 4">TTM-7</strain>
    </source>
</reference>
<dbReference type="InterPro" id="IPR052549">
    <property type="entry name" value="SpmB"/>
</dbReference>
<gene>
    <name evidence="3" type="ORF">ESA94_18830</name>
</gene>
<dbReference type="PANTHER" id="PTHR35793">
    <property type="entry name" value="INNER MEMBRANE PROTEIN YJIG"/>
    <property type="match status" value="1"/>
</dbReference>
<feature type="transmembrane region" description="Helical" evidence="1">
    <location>
        <begin position="6"/>
        <end position="23"/>
    </location>
</feature>
<dbReference type="GO" id="GO:0005886">
    <property type="term" value="C:plasma membrane"/>
    <property type="evidence" value="ECO:0007669"/>
    <property type="project" value="TreeGrafter"/>
</dbReference>
<dbReference type="EMBL" id="SDHW01000007">
    <property type="protein sequence ID" value="RXK58070.1"/>
    <property type="molecule type" value="Genomic_DNA"/>
</dbReference>
<keyword evidence="1" id="KW-1133">Transmembrane helix</keyword>
<evidence type="ECO:0000256" key="1">
    <source>
        <dbReference type="SAM" id="Phobius"/>
    </source>
</evidence>
<keyword evidence="4" id="KW-1185">Reference proteome</keyword>
<evidence type="ECO:0000259" key="2">
    <source>
        <dbReference type="Pfam" id="PF07670"/>
    </source>
</evidence>
<dbReference type="RefSeq" id="WP_129132499.1">
    <property type="nucleotide sequence ID" value="NZ_SDHW01000007.1"/>
</dbReference>
<feature type="transmembrane region" description="Helical" evidence="1">
    <location>
        <begin position="440"/>
        <end position="464"/>
    </location>
</feature>
<sequence length="468" mass="49899">MALSRIWSAFILIAITVALFRYLPTGGEKQMFSSMVIGKSGDTVVAKTMTAAEAPQAVLQGLDTAARVTVDKSTYKKAGSSVLAMRVQNANGVIETCKDAVTICIGLIGIMALFMGFMSIAEKAGGVNLLSRIIGPFFTRIFPEIPKGHPAFGHMMMNFSANLLNLDNAATPFGLKAMESLQELNPNKSTASNAQLMFLCLHASGLTLIPVTIIAARASLKAANPTDIFVPCMVATFAATMAAMFIVSFKQKINVFQPVILAWVLGISAIIAALVLYLVRLDADGVQSFSGVLSNGLILFIFLAIVLGALYKKINVFDAFIEGAKGGFETAVRIIPYLVGMLVAISLLRTSGTFDVLINGMKQLFMWMGADTRFVDGLPTALIKPLSGSGARGMMIDTMKTFGPDSFAGRLSSVLQGSSDTTFYVIAVYFGAVGIKNTRYAVGAMLLADLVGIITSILLAYLFFRSSL</sequence>
<organism evidence="3 4">
    <name type="scientific">Lacibacter luteus</name>
    <dbReference type="NCBI Taxonomy" id="2508719"/>
    <lineage>
        <taxon>Bacteria</taxon>
        <taxon>Pseudomonadati</taxon>
        <taxon>Bacteroidota</taxon>
        <taxon>Chitinophagia</taxon>
        <taxon>Chitinophagales</taxon>
        <taxon>Chitinophagaceae</taxon>
        <taxon>Lacibacter</taxon>
    </lineage>
</organism>
<comment type="caution">
    <text evidence="3">The sequence shown here is derived from an EMBL/GenBank/DDBJ whole genome shotgun (WGS) entry which is preliminary data.</text>
</comment>
<dbReference type="Pfam" id="PF07670">
    <property type="entry name" value="Gate"/>
    <property type="match status" value="2"/>
</dbReference>
<dbReference type="Proteomes" id="UP000290204">
    <property type="component" value="Unassembled WGS sequence"/>
</dbReference>